<dbReference type="InterPro" id="IPR012657">
    <property type="entry name" value="23S_rRNA-intervening_sequence"/>
</dbReference>
<comment type="caution">
    <text evidence="1">The sequence shown here is derived from an EMBL/GenBank/DDBJ whole genome shotgun (WGS) entry which is preliminary data.</text>
</comment>
<dbReference type="Gene3D" id="1.20.1440.60">
    <property type="entry name" value="23S rRNA-intervening sequence"/>
    <property type="match status" value="1"/>
</dbReference>
<dbReference type="PANTHER" id="PTHR38471">
    <property type="entry name" value="FOUR HELIX BUNDLE PROTEIN"/>
    <property type="match status" value="1"/>
</dbReference>
<dbReference type="STRING" id="1797737.A2196_03925"/>
<dbReference type="PANTHER" id="PTHR38471:SF2">
    <property type="entry name" value="FOUR HELIX BUNDLE PROTEIN"/>
    <property type="match status" value="1"/>
</dbReference>
<gene>
    <name evidence="1" type="ORF">A2196_03925</name>
</gene>
<name>A0A1F5HCZ0_9BACT</name>
<evidence type="ECO:0000313" key="1">
    <source>
        <dbReference type="EMBL" id="OGE02011.1"/>
    </source>
</evidence>
<accession>A0A1F5HCZ0</accession>
<dbReference type="SUPFAM" id="SSF158446">
    <property type="entry name" value="IVS-encoded protein-like"/>
    <property type="match status" value="1"/>
</dbReference>
<dbReference type="InterPro" id="IPR036583">
    <property type="entry name" value="23S_rRNA_IVS_sf"/>
</dbReference>
<dbReference type="EMBL" id="MFCA01000021">
    <property type="protein sequence ID" value="OGE02011.1"/>
    <property type="molecule type" value="Genomic_DNA"/>
</dbReference>
<proteinExistence type="predicted"/>
<dbReference type="Proteomes" id="UP000176751">
    <property type="component" value="Unassembled WGS sequence"/>
</dbReference>
<dbReference type="NCBIfam" id="TIGR02436">
    <property type="entry name" value="four helix bundle protein"/>
    <property type="match status" value="1"/>
</dbReference>
<dbReference type="AlphaFoldDB" id="A0A1F5HCZ0"/>
<dbReference type="Pfam" id="PF05635">
    <property type="entry name" value="23S_rRNA_IVP"/>
    <property type="match status" value="1"/>
</dbReference>
<sequence>MAEQKYLQLSDISCYKKALALSNYVWDIVIKWDWFAKRTVGIQSVTAIDSISANIAEGFGRYSKKDKIKFYYYSFGSVKESFDWDEKSNIRKLLTKKQYEHILNELQALPKEIHQLIKFTMEKLKE</sequence>
<evidence type="ECO:0000313" key="2">
    <source>
        <dbReference type="Proteomes" id="UP000176751"/>
    </source>
</evidence>
<protein>
    <recommendedName>
        <fullName evidence="3">Four helix bundle protein</fullName>
    </recommendedName>
</protein>
<evidence type="ECO:0008006" key="3">
    <source>
        <dbReference type="Google" id="ProtNLM"/>
    </source>
</evidence>
<organism evidence="1 2">
    <name type="scientific">Candidatus Curtissbacteria bacterium RIFOXYA1_FULL_41_14</name>
    <dbReference type="NCBI Taxonomy" id="1797737"/>
    <lineage>
        <taxon>Bacteria</taxon>
        <taxon>Candidatus Curtissiibacteriota</taxon>
    </lineage>
</organism>
<reference evidence="1 2" key="1">
    <citation type="journal article" date="2016" name="Nat. Commun.">
        <title>Thousands of microbial genomes shed light on interconnected biogeochemical processes in an aquifer system.</title>
        <authorList>
            <person name="Anantharaman K."/>
            <person name="Brown C.T."/>
            <person name="Hug L.A."/>
            <person name="Sharon I."/>
            <person name="Castelle C.J."/>
            <person name="Probst A.J."/>
            <person name="Thomas B.C."/>
            <person name="Singh A."/>
            <person name="Wilkins M.J."/>
            <person name="Karaoz U."/>
            <person name="Brodie E.L."/>
            <person name="Williams K.H."/>
            <person name="Hubbard S.S."/>
            <person name="Banfield J.F."/>
        </authorList>
    </citation>
    <scope>NUCLEOTIDE SEQUENCE [LARGE SCALE GENOMIC DNA]</scope>
</reference>